<evidence type="ECO:0000256" key="1">
    <source>
        <dbReference type="ARBA" id="ARBA00004906"/>
    </source>
</evidence>
<feature type="domain" description="BTB" evidence="10">
    <location>
        <begin position="1990"/>
        <end position="2060"/>
    </location>
</feature>
<evidence type="ECO:0000256" key="2">
    <source>
        <dbReference type="ARBA" id="ARBA00008894"/>
    </source>
</evidence>
<gene>
    <name evidence="11" type="ORF">OsJ_34519</name>
</gene>
<dbReference type="InterPro" id="IPR002182">
    <property type="entry name" value="NB-ARC"/>
</dbReference>
<dbReference type="Pfam" id="PF00931">
    <property type="entry name" value="NB-ARC"/>
    <property type="match status" value="2"/>
</dbReference>
<organism evidence="11">
    <name type="scientific">Oryza sativa subsp. japonica</name>
    <name type="common">Rice</name>
    <dbReference type="NCBI Taxonomy" id="39947"/>
    <lineage>
        <taxon>Eukaryota</taxon>
        <taxon>Viridiplantae</taxon>
        <taxon>Streptophyta</taxon>
        <taxon>Embryophyta</taxon>
        <taxon>Tracheophyta</taxon>
        <taxon>Spermatophyta</taxon>
        <taxon>Magnoliopsida</taxon>
        <taxon>Liliopsida</taxon>
        <taxon>Poales</taxon>
        <taxon>Poaceae</taxon>
        <taxon>BOP clade</taxon>
        <taxon>Oryzoideae</taxon>
        <taxon>Oryzeae</taxon>
        <taxon>Oryzinae</taxon>
        <taxon>Oryza</taxon>
        <taxon>Oryza sativa</taxon>
    </lineage>
</organism>
<sequence length="2157" mass="243918">MAATVPAAAGPDDLTACEAAAESSQLLGWPIDSAQDFEQEMEGNGIMVSAATGAMNSLLAKLAALLEEDYQMHKGMKREIAFLKDELSSMNALLEGLADTEATLDPQTKEWRSQVREMSYDIEDCIDEYTRQLRHGRPQRPGGNGIMGFFSGYVQKVKDLVGRHEIAEQIQELKARIVEAGQRRKRYKLDSAVNCKSNHVVPIDRRLPALYAELDALVGIDGPRDEIIKSLDDGEQRMKVVSIVGSGGLGKSTLANQVYQKIGNQFDCKAFVSLSQHPVMGMIFETILYQVNDEVGTIRSGDKEQVINELRAFLKNKRYFIVIDDIWSAQAWKTIRYSLLENNCGSRILVTTRIGTVAKSCSSPCLNLVYELRVLSEDDSKRLFFRRIFGSEDKCPHQLKDIAVEIVRKCGGLPLAIISMASLLTTKSYVRAEWFKVRDSIGSGIEKNSDVEEMNMILSLSYYDLPHHLRTCLLYLSMFPEDYVINRDYLVRRWVAEGFIKANGGRTFEEEGECYFNELINRSMIQPVHTQYDGRVYSCKVHDMILDLIISKATEENFVTIVTDRKQMLVSKDKVHRLSFYNYGQEDVTLYSMVTTHVRSLNIFRYSEQMPPLSNFPALRMLDLDGNNNLESSYLEDIGKLFQLRYLRIRASNISLPDQIGELQFLVILDLLNCIGISKLPASIVILRHLKCLVVHRVELPDGVGNLQALEYMSLVVVDYSTSVSSLQELGTLTKLRTLGLDWRIGDFHKEKLTYADNFVSSLGKLGRSNLQYLTLISPWSLDFLLDSWSPPPHLLQRLGITGWYLSRIPVWMASLADLTYLDIEVKVRQETLQILGNFPALQFLELYSNAADYGDRWLTVSNCGFRCLQKFKFVHWMNLVFEEGAMPMLETLEFQIIAHEARTECGFGPPDLGICHLSSIRNLIINIYCECARIEDVEALEAAIWLAASTLPNHPTLTLHRFREAEMVKNNQGNLIDLRCKLVQECRRPAEAMDGFMVSVATGAMNSLIDKLTTLLGQEFRLHKGVQRDIALLNGELSCMNALLEKLAGMEVLDPQMEEWRNQVREMAYDIEDCIDRYIYQLHYEPQRPTGIVGFFHDYVHKVKELLARREVAQQIKVLKDDIVEASHRRKRYKIDPELYSETTNVVPIDPRLPALYVEASNLVGIDIPRDQLINLVDDGDQSFKVISIVGVGGLGKTTLANEVYKKTGGRFDCQAFVSVSQKPDVKKILRSIICQIMEPYHASTNPDKAVISQIKKQDYSSTESGDVEWLINILRVFLKDKRYLIVIDDIWSTQEWMTIKFALFENTCGSRILVTTRIFTVAKSCCSPDHGTVYELRPLSEADSMCLFFRRIFGSEDLCPVNLKDVSTEIIKKCGGLPLAIITMASLLADKSDRREEWVRIRNSIGSGLEKKNDLEVMRSILSLSYSDLPLHLKTCLLYLSIYPEDYKINMHQLVRRWIAEGFIKDKSGINLMVEGKCYFNELINRSMIQPVDIGIDGQPKACRVHDMILDLIVSKAVDENFSTSIGDETHRLASQAKIRRLSVDYSGQEVSVSWPSLMLAHVRSLSIFGYSEQMPPISEFKALRVLDLESSVKLQNSDLNNVVDLFQLRYLRIAASRITHLPEQIGELQFLKTLDLRRTWIRKLPAGIVKLRRLSCFSANGAQLPDGVGKMQSLQELSGITVYDECSTNSLLELGNLNSLRTLKLTWYIRESRKDRTHYTDSLASSLGKLVSSSLESLSIINGPFSGYIPFDSWSWSSSPHLLQELYIPKCCFQRIPDWMASMNNLYRLCIRSKQVTKQILQILGDLPALLDLELRSESDDPMEILIISKCIFRCLKIFRLYGSFVGLIFEDGSMQKVREISVVVRAHKAKSAFADHPDLGIRNLTSLMDLNVWINCEGARVQEVKVLEAAIADATALLPNHPTPHFFRENEENMVKDYLPNHPTPHFFRENEEKMALAAGADAGVVVPPSDLHRHLAELLWSKEGADVVIELDGGDGETTTFHAHRWVLAARSPVLKAKLSASPSSPATLRLAAMDADAFRALLHFIYTDTLPDDDDDDDAMARRLLAAADAYGMERLRLICEDRLRRRVAMGNVAVTLALAEQHHCRALKEACVEFLSSPGNLKAAMATDGFEHLKATCPSVLTELVMKQLV</sequence>
<dbReference type="InterPro" id="IPR011333">
    <property type="entry name" value="SKP1/BTB/POZ_sf"/>
</dbReference>
<dbReference type="PROSITE" id="PS50097">
    <property type="entry name" value="BTB"/>
    <property type="match status" value="1"/>
</dbReference>
<keyword evidence="4" id="KW-0433">Leucine-rich repeat</keyword>
<dbReference type="Pfam" id="PF18052">
    <property type="entry name" value="Rx_N"/>
    <property type="match status" value="2"/>
</dbReference>
<dbReference type="FunFam" id="1.10.10.10:FF:000322">
    <property type="entry name" value="Probable disease resistance protein At1g63360"/>
    <property type="match status" value="2"/>
</dbReference>
<dbReference type="InterPro" id="IPR041118">
    <property type="entry name" value="Rx_N"/>
</dbReference>
<dbReference type="InterPro" id="IPR056423">
    <property type="entry name" value="BACK_BPM_SPOP"/>
</dbReference>
<dbReference type="EMBL" id="CM000148">
    <property type="protein sequence ID" value="EEE52410.1"/>
    <property type="molecule type" value="Genomic_DNA"/>
</dbReference>
<dbReference type="SUPFAM" id="SSF52058">
    <property type="entry name" value="L domain-like"/>
    <property type="match status" value="2"/>
</dbReference>
<keyword evidence="8 9" id="KW-0175">Coiled coil</keyword>
<evidence type="ECO:0000256" key="3">
    <source>
        <dbReference type="ARBA" id="ARBA00010846"/>
    </source>
</evidence>
<keyword evidence="5" id="KW-0677">Repeat</keyword>
<comment type="similarity">
    <text evidence="3">Belongs to the Tdpoz family.</text>
</comment>
<evidence type="ECO:0000313" key="11">
    <source>
        <dbReference type="EMBL" id="EEE52410.1"/>
    </source>
</evidence>
<dbReference type="InterPro" id="IPR036388">
    <property type="entry name" value="WH-like_DNA-bd_sf"/>
</dbReference>
<dbReference type="Pfam" id="PF00651">
    <property type="entry name" value="BTB"/>
    <property type="match status" value="1"/>
</dbReference>
<reference evidence="11" key="1">
    <citation type="journal article" date="2005" name="PLoS Biol.">
        <title>The genomes of Oryza sativa: a history of duplications.</title>
        <authorList>
            <person name="Yu J."/>
            <person name="Wang J."/>
            <person name="Lin W."/>
            <person name="Li S."/>
            <person name="Li H."/>
            <person name="Zhou J."/>
            <person name="Ni P."/>
            <person name="Dong W."/>
            <person name="Hu S."/>
            <person name="Zeng C."/>
            <person name="Zhang J."/>
            <person name="Zhang Y."/>
            <person name="Li R."/>
            <person name="Xu Z."/>
            <person name="Li S."/>
            <person name="Li X."/>
            <person name="Zheng H."/>
            <person name="Cong L."/>
            <person name="Lin L."/>
            <person name="Yin J."/>
            <person name="Geng J."/>
            <person name="Li G."/>
            <person name="Shi J."/>
            <person name="Liu J."/>
            <person name="Lv H."/>
            <person name="Li J."/>
            <person name="Wang J."/>
            <person name="Deng Y."/>
            <person name="Ran L."/>
            <person name="Shi X."/>
            <person name="Wang X."/>
            <person name="Wu Q."/>
            <person name="Li C."/>
            <person name="Ren X."/>
            <person name="Wang J."/>
            <person name="Wang X."/>
            <person name="Li D."/>
            <person name="Liu D."/>
            <person name="Zhang X."/>
            <person name="Ji Z."/>
            <person name="Zhao W."/>
            <person name="Sun Y."/>
            <person name="Zhang Z."/>
            <person name="Bao J."/>
            <person name="Han Y."/>
            <person name="Dong L."/>
            <person name="Ji J."/>
            <person name="Chen P."/>
            <person name="Wu S."/>
            <person name="Liu J."/>
            <person name="Xiao Y."/>
            <person name="Bu D."/>
            <person name="Tan J."/>
            <person name="Yang L."/>
            <person name="Ye C."/>
            <person name="Zhang J."/>
            <person name="Xu J."/>
            <person name="Zhou Y."/>
            <person name="Yu Y."/>
            <person name="Zhang B."/>
            <person name="Zhuang S."/>
            <person name="Wei H."/>
            <person name="Liu B."/>
            <person name="Lei M."/>
            <person name="Yu H."/>
            <person name="Li Y."/>
            <person name="Xu H."/>
            <person name="Wei S."/>
            <person name="He X."/>
            <person name="Fang L."/>
            <person name="Zhang Z."/>
            <person name="Zhang Y."/>
            <person name="Huang X."/>
            <person name="Su Z."/>
            <person name="Tong W."/>
            <person name="Li J."/>
            <person name="Tong Z."/>
            <person name="Li S."/>
            <person name="Ye J."/>
            <person name="Wang L."/>
            <person name="Fang L."/>
            <person name="Lei T."/>
            <person name="Chen C."/>
            <person name="Chen H."/>
            <person name="Xu Z."/>
            <person name="Li H."/>
            <person name="Huang H."/>
            <person name="Zhang F."/>
            <person name="Xu H."/>
            <person name="Li N."/>
            <person name="Zhao C."/>
            <person name="Li S."/>
            <person name="Dong L."/>
            <person name="Huang Y."/>
            <person name="Li L."/>
            <person name="Xi Y."/>
            <person name="Qi Q."/>
            <person name="Li W."/>
            <person name="Zhang B."/>
            <person name="Hu W."/>
            <person name="Zhang Y."/>
            <person name="Tian X."/>
            <person name="Jiao Y."/>
            <person name="Liang X."/>
            <person name="Jin J."/>
            <person name="Gao L."/>
            <person name="Zheng W."/>
            <person name="Hao B."/>
            <person name="Liu S."/>
            <person name="Wang W."/>
            <person name="Yuan L."/>
            <person name="Cao M."/>
            <person name="McDermott J."/>
            <person name="Samudrala R."/>
            <person name="Wang J."/>
            <person name="Wong G.K."/>
            <person name="Yang H."/>
        </authorList>
    </citation>
    <scope>NUCLEOTIDE SEQUENCE [LARGE SCALE GENOMIC DNA]</scope>
</reference>
<dbReference type="SUPFAM" id="SSF54695">
    <property type="entry name" value="POZ domain"/>
    <property type="match status" value="1"/>
</dbReference>
<accession>B9G8E5</accession>
<dbReference type="SMART" id="SM00225">
    <property type="entry name" value="BTB"/>
    <property type="match status" value="1"/>
</dbReference>
<evidence type="ECO:0000256" key="5">
    <source>
        <dbReference type="ARBA" id="ARBA00022737"/>
    </source>
</evidence>
<evidence type="ECO:0000256" key="7">
    <source>
        <dbReference type="ARBA" id="ARBA00022821"/>
    </source>
</evidence>
<reference evidence="11" key="2">
    <citation type="submission" date="2008-12" db="EMBL/GenBank/DDBJ databases">
        <title>Improved gene annotation of the rice (Oryza sativa) genomes.</title>
        <authorList>
            <person name="Wang J."/>
            <person name="Li R."/>
            <person name="Fan W."/>
            <person name="Huang Q."/>
            <person name="Zhang J."/>
            <person name="Zhou Y."/>
            <person name="Hu Y."/>
            <person name="Zi S."/>
            <person name="Li J."/>
            <person name="Ni P."/>
            <person name="Zheng H."/>
            <person name="Zhang Y."/>
            <person name="Zhao M."/>
            <person name="Hao Q."/>
            <person name="McDermott J."/>
            <person name="Samudrala R."/>
            <person name="Kristiansen K."/>
            <person name="Wong G.K.-S."/>
        </authorList>
    </citation>
    <scope>NUCLEOTIDE SEQUENCE</scope>
</reference>
<name>B9G8E5_ORYSJ</name>
<dbReference type="CDD" id="cd14798">
    <property type="entry name" value="RX-CC_like"/>
    <property type="match status" value="2"/>
</dbReference>
<dbReference type="GO" id="GO:0002758">
    <property type="term" value="P:innate immune response-activating signaling pathway"/>
    <property type="evidence" value="ECO:0007669"/>
    <property type="project" value="UniProtKB-ARBA"/>
</dbReference>
<dbReference type="Gene3D" id="1.10.10.10">
    <property type="entry name" value="Winged helix-like DNA-binding domain superfamily/Winged helix DNA-binding domain"/>
    <property type="match status" value="2"/>
</dbReference>
<dbReference type="Gene3D" id="1.20.5.4130">
    <property type="match status" value="2"/>
</dbReference>
<dbReference type="InterPro" id="IPR044974">
    <property type="entry name" value="Disease_R_plants"/>
</dbReference>
<dbReference type="InterPro" id="IPR003593">
    <property type="entry name" value="AAA+_ATPase"/>
</dbReference>
<dbReference type="GO" id="GO:0009626">
    <property type="term" value="P:plant-type hypersensitive response"/>
    <property type="evidence" value="ECO:0007669"/>
    <property type="project" value="UniProtKB-ARBA"/>
</dbReference>
<protein>
    <recommendedName>
        <fullName evidence="10">BTB domain-containing protein</fullName>
    </recommendedName>
</protein>
<dbReference type="GO" id="GO:0042742">
    <property type="term" value="P:defense response to bacterium"/>
    <property type="evidence" value="ECO:0007669"/>
    <property type="project" value="UniProtKB-ARBA"/>
</dbReference>
<dbReference type="Gene3D" id="3.30.710.10">
    <property type="entry name" value="Potassium Channel Kv1.1, Chain A"/>
    <property type="match status" value="1"/>
</dbReference>
<dbReference type="InterPro" id="IPR032675">
    <property type="entry name" value="LRR_dom_sf"/>
</dbReference>
<dbReference type="InterPro" id="IPR038005">
    <property type="entry name" value="RX-like_CC"/>
</dbReference>
<dbReference type="InterPro" id="IPR027417">
    <property type="entry name" value="P-loop_NTPase"/>
</dbReference>
<dbReference type="Gene3D" id="1.25.40.420">
    <property type="match status" value="1"/>
</dbReference>
<proteinExistence type="inferred from homology"/>
<dbReference type="SMART" id="SM00382">
    <property type="entry name" value="AAA"/>
    <property type="match status" value="2"/>
</dbReference>
<comment type="pathway">
    <text evidence="1">Protein modification; protein ubiquitination.</text>
</comment>
<evidence type="ECO:0000256" key="6">
    <source>
        <dbReference type="ARBA" id="ARBA00022741"/>
    </source>
</evidence>
<dbReference type="Pfam" id="PF24570">
    <property type="entry name" value="BACK_BPM_SPOP"/>
    <property type="match status" value="1"/>
</dbReference>
<dbReference type="GO" id="GO:0043531">
    <property type="term" value="F:ADP binding"/>
    <property type="evidence" value="ECO:0007669"/>
    <property type="project" value="InterPro"/>
</dbReference>
<dbReference type="InterPro" id="IPR042197">
    <property type="entry name" value="Apaf_helical"/>
</dbReference>
<feature type="coiled-coil region" evidence="9">
    <location>
        <begin position="163"/>
        <end position="190"/>
    </location>
</feature>
<dbReference type="Gene3D" id="1.10.8.430">
    <property type="entry name" value="Helical domain of apoptotic protease-activating factors"/>
    <property type="match status" value="2"/>
</dbReference>
<keyword evidence="6" id="KW-0547">Nucleotide-binding</keyword>
<evidence type="ECO:0000256" key="9">
    <source>
        <dbReference type="SAM" id="Coils"/>
    </source>
</evidence>
<dbReference type="InterPro" id="IPR000210">
    <property type="entry name" value="BTB/POZ_dom"/>
</dbReference>
<dbReference type="PRINTS" id="PR00364">
    <property type="entry name" value="DISEASERSIST"/>
</dbReference>
<evidence type="ECO:0000256" key="8">
    <source>
        <dbReference type="ARBA" id="ARBA00023054"/>
    </source>
</evidence>
<keyword evidence="7" id="KW-0611">Plant defense</keyword>
<dbReference type="Pfam" id="PF23598">
    <property type="entry name" value="LRR_14"/>
    <property type="match status" value="2"/>
</dbReference>
<dbReference type="PANTHER" id="PTHR23155">
    <property type="entry name" value="DISEASE RESISTANCE PROTEIN RP"/>
    <property type="match status" value="1"/>
</dbReference>
<dbReference type="Gene3D" id="3.80.10.10">
    <property type="entry name" value="Ribonuclease Inhibitor"/>
    <property type="match status" value="2"/>
</dbReference>
<dbReference type="InterPro" id="IPR055414">
    <property type="entry name" value="LRR_R13L4/SHOC2-like"/>
</dbReference>
<comment type="similarity">
    <text evidence="2">Belongs to the disease resistance NB-LRR family.</text>
</comment>
<dbReference type="HOGENOM" id="CLU_000837_9_4_1"/>
<dbReference type="Pfam" id="PF23559">
    <property type="entry name" value="WHD_DRP"/>
    <property type="match status" value="2"/>
</dbReference>
<evidence type="ECO:0000259" key="10">
    <source>
        <dbReference type="PROSITE" id="PS50097"/>
    </source>
</evidence>
<dbReference type="SUPFAM" id="SSF52540">
    <property type="entry name" value="P-loop containing nucleoside triphosphate hydrolases"/>
    <property type="match status" value="2"/>
</dbReference>
<dbReference type="Gene3D" id="3.40.50.300">
    <property type="entry name" value="P-loop containing nucleotide triphosphate hydrolases"/>
    <property type="match status" value="2"/>
</dbReference>
<dbReference type="FunFam" id="3.40.50.300:FF:001091">
    <property type="entry name" value="Probable disease resistance protein At1g61300"/>
    <property type="match status" value="1"/>
</dbReference>
<dbReference type="InterPro" id="IPR058922">
    <property type="entry name" value="WHD_DRP"/>
</dbReference>
<dbReference type="PANTHER" id="PTHR23155:SF1167">
    <property type="entry name" value="OS08G0412100 PROTEIN"/>
    <property type="match status" value="1"/>
</dbReference>
<evidence type="ECO:0000256" key="4">
    <source>
        <dbReference type="ARBA" id="ARBA00022614"/>
    </source>
</evidence>
<dbReference type="Proteomes" id="UP000007752">
    <property type="component" value="Chromosome 11"/>
</dbReference>